<reference evidence="1 2" key="1">
    <citation type="journal article" date="2025" name="Int. J. Syst. Evol. Microbiol.">
        <title>Desulfovibrio falkowii sp. nov., Porphyromonas miyakawae sp. nov., Mediterraneibacter flintii sp. nov. and Owariibacterium komagatae gen. nov., sp. nov., isolated from human faeces.</title>
        <authorList>
            <person name="Hamaguchi T."/>
            <person name="Ohara M."/>
            <person name="Hisatomi A."/>
            <person name="Sekiguchi K."/>
            <person name="Takeda J.I."/>
            <person name="Ueyama J."/>
            <person name="Ito M."/>
            <person name="Nishiwaki H."/>
            <person name="Ogi T."/>
            <person name="Hirayama M."/>
            <person name="Ohkuma M."/>
            <person name="Sakamoto M."/>
            <person name="Ohno K."/>
        </authorList>
    </citation>
    <scope>NUCLEOTIDE SEQUENCE [LARGE SCALE GENOMIC DNA]</scope>
    <source>
        <strain evidence="1 2">13CB8C</strain>
    </source>
</reference>
<accession>A0ABQ0E8S0</accession>
<organism evidence="1 2">
    <name type="scientific">Desulfovibrio falkowii</name>
    <dbReference type="NCBI Taxonomy" id="3136602"/>
    <lineage>
        <taxon>Bacteria</taxon>
        <taxon>Pseudomonadati</taxon>
        <taxon>Thermodesulfobacteriota</taxon>
        <taxon>Desulfovibrionia</taxon>
        <taxon>Desulfovibrionales</taxon>
        <taxon>Desulfovibrionaceae</taxon>
        <taxon>Desulfovibrio</taxon>
    </lineage>
</organism>
<name>A0ABQ0E8S0_9BACT</name>
<evidence type="ECO:0000313" key="1">
    <source>
        <dbReference type="EMBL" id="GAB1254118.1"/>
    </source>
</evidence>
<keyword evidence="2" id="KW-1185">Reference proteome</keyword>
<dbReference type="Proteomes" id="UP001628192">
    <property type="component" value="Unassembled WGS sequence"/>
</dbReference>
<protein>
    <submittedName>
        <fullName evidence="1">Uncharacterized protein</fullName>
    </submittedName>
</protein>
<sequence length="65" mass="7268">MPSGSQAGAVLLIEKLKKEQVCRLVVTRNALLVVYAVYRFFCFFKIYCSTTHTNSLNILALIGLT</sequence>
<gene>
    <name evidence="1" type="ORF">Defa_16050</name>
</gene>
<comment type="caution">
    <text evidence="1">The sequence shown here is derived from an EMBL/GenBank/DDBJ whole genome shotgun (WGS) entry which is preliminary data.</text>
</comment>
<evidence type="ECO:0000313" key="2">
    <source>
        <dbReference type="Proteomes" id="UP001628192"/>
    </source>
</evidence>
<proteinExistence type="predicted"/>
<dbReference type="EMBL" id="BAAFSG010000001">
    <property type="protein sequence ID" value="GAB1254118.1"/>
    <property type="molecule type" value="Genomic_DNA"/>
</dbReference>